<dbReference type="InterPro" id="IPR036513">
    <property type="entry name" value="STAS_dom_sf"/>
</dbReference>
<accession>A0A1H6F7G8</accession>
<dbReference type="CDD" id="cd07043">
    <property type="entry name" value="STAS_anti-anti-sigma_factors"/>
    <property type="match status" value="1"/>
</dbReference>
<dbReference type="Proteomes" id="UP000236724">
    <property type="component" value="Unassembled WGS sequence"/>
</dbReference>
<dbReference type="RefSeq" id="WP_103919908.1">
    <property type="nucleotide sequence ID" value="NZ_FMSV02000429.1"/>
</dbReference>
<protein>
    <submittedName>
        <fullName evidence="2">STAS domain protein</fullName>
    </submittedName>
</protein>
<dbReference type="PROSITE" id="PS50801">
    <property type="entry name" value="STAS"/>
    <property type="match status" value="1"/>
</dbReference>
<dbReference type="InterPro" id="IPR002645">
    <property type="entry name" value="STAS_dom"/>
</dbReference>
<organism evidence="2 3">
    <name type="scientific">Candidatus Venteria ishoeyi</name>
    <dbReference type="NCBI Taxonomy" id="1899563"/>
    <lineage>
        <taxon>Bacteria</taxon>
        <taxon>Pseudomonadati</taxon>
        <taxon>Pseudomonadota</taxon>
        <taxon>Gammaproteobacteria</taxon>
        <taxon>Thiotrichales</taxon>
        <taxon>Thiotrichaceae</taxon>
        <taxon>Venteria</taxon>
    </lineage>
</organism>
<dbReference type="Pfam" id="PF13466">
    <property type="entry name" value="STAS_2"/>
    <property type="match status" value="1"/>
</dbReference>
<dbReference type="OrthoDB" id="3296574at2"/>
<gene>
    <name evidence="2" type="ORF">MBHS_01935</name>
</gene>
<evidence type="ECO:0000313" key="2">
    <source>
        <dbReference type="EMBL" id="SEH06080.1"/>
    </source>
</evidence>
<proteinExistence type="predicted"/>
<sequence length="109" mass="12133">MQIHIENLPNHSILHLSGHFTLPQIKKLKSELLEALLQQRVLELDLSAVADMDSAGFQLLVLLKREAKAHQKSLRLTGHSAAVLSVLDSYQVSAYFGDPQVLPKEVDIL</sequence>
<dbReference type="PANTHER" id="PTHR35849:SF2">
    <property type="entry name" value="BLR2341 PROTEIN"/>
    <property type="match status" value="1"/>
</dbReference>
<dbReference type="EMBL" id="FMSV02000429">
    <property type="protein sequence ID" value="SEH06080.1"/>
    <property type="molecule type" value="Genomic_DNA"/>
</dbReference>
<dbReference type="InterPro" id="IPR052746">
    <property type="entry name" value="MlaB_ABC_Transporter"/>
</dbReference>
<evidence type="ECO:0000313" key="3">
    <source>
        <dbReference type="Proteomes" id="UP000236724"/>
    </source>
</evidence>
<dbReference type="SUPFAM" id="SSF52091">
    <property type="entry name" value="SpoIIaa-like"/>
    <property type="match status" value="1"/>
</dbReference>
<dbReference type="Gene3D" id="3.30.750.24">
    <property type="entry name" value="STAS domain"/>
    <property type="match status" value="1"/>
</dbReference>
<keyword evidence="3" id="KW-1185">Reference proteome</keyword>
<feature type="domain" description="STAS" evidence="1">
    <location>
        <begin position="1"/>
        <end position="109"/>
    </location>
</feature>
<evidence type="ECO:0000259" key="1">
    <source>
        <dbReference type="PROSITE" id="PS50801"/>
    </source>
</evidence>
<name>A0A1H6F7G8_9GAMM</name>
<dbReference type="InterPro" id="IPR058548">
    <property type="entry name" value="MlaB-like_STAS"/>
</dbReference>
<dbReference type="PANTHER" id="PTHR35849">
    <property type="entry name" value="BLR2341 PROTEIN"/>
    <property type="match status" value="1"/>
</dbReference>
<dbReference type="AlphaFoldDB" id="A0A1H6F7G8"/>
<reference evidence="2 3" key="1">
    <citation type="submission" date="2016-10" db="EMBL/GenBank/DDBJ databases">
        <authorList>
            <person name="de Groot N.N."/>
        </authorList>
    </citation>
    <scope>NUCLEOTIDE SEQUENCE [LARGE SCALE GENOMIC DNA]</scope>
    <source>
        <strain evidence="2">MBHS1</strain>
    </source>
</reference>